<dbReference type="OrthoDB" id="9790889at2"/>
<dbReference type="PANTHER" id="PTHR30096:SF0">
    <property type="entry name" value="4,5-DOPA DIOXYGENASE EXTRADIOL-LIKE PROTEIN"/>
    <property type="match status" value="1"/>
</dbReference>
<keyword evidence="9" id="KW-1185">Reference proteome</keyword>
<reference evidence="8 9" key="1">
    <citation type="submission" date="2019-09" db="EMBL/GenBank/DDBJ databases">
        <title>Genome sequencing of strain KACC 21233.</title>
        <authorList>
            <person name="Heo J."/>
            <person name="Kim S.-J."/>
            <person name="Kim J.-S."/>
            <person name="Hong S.-B."/>
            <person name="Kwon S.-W."/>
        </authorList>
    </citation>
    <scope>NUCLEOTIDE SEQUENCE [LARGE SCALE GENOMIC DNA]</scope>
    <source>
        <strain evidence="8 9">KACC 21233</strain>
    </source>
</reference>
<dbReference type="PIRSF" id="PIRSF006157">
    <property type="entry name" value="Doxgns_DODA"/>
    <property type="match status" value="1"/>
</dbReference>
<dbReference type="GO" id="GO:0008198">
    <property type="term" value="F:ferrous iron binding"/>
    <property type="evidence" value="ECO:0007669"/>
    <property type="project" value="InterPro"/>
</dbReference>
<dbReference type="InterPro" id="IPR004183">
    <property type="entry name" value="Xdiol_dOase_suB"/>
</dbReference>
<dbReference type="Proteomes" id="UP000324536">
    <property type="component" value="Chromosome"/>
</dbReference>
<keyword evidence="5" id="KW-0560">Oxidoreductase</keyword>
<dbReference type="Pfam" id="PF02900">
    <property type="entry name" value="LigB"/>
    <property type="match status" value="1"/>
</dbReference>
<dbReference type="CDD" id="cd07363">
    <property type="entry name" value="45_DOPA_Dioxygenase"/>
    <property type="match status" value="1"/>
</dbReference>
<dbReference type="GO" id="GO:0016702">
    <property type="term" value="F:oxidoreductase activity, acting on single donors with incorporation of molecular oxygen, incorporation of two atoms of oxygen"/>
    <property type="evidence" value="ECO:0007669"/>
    <property type="project" value="UniProtKB-ARBA"/>
</dbReference>
<evidence type="ECO:0000313" key="8">
    <source>
        <dbReference type="EMBL" id="QEO17509.1"/>
    </source>
</evidence>
<dbReference type="KEGG" id="acek:FLP30_07075"/>
<feature type="region of interest" description="Disordered" evidence="6">
    <location>
        <begin position="1"/>
        <end position="22"/>
    </location>
</feature>
<evidence type="ECO:0000256" key="6">
    <source>
        <dbReference type="SAM" id="MobiDB-lite"/>
    </source>
</evidence>
<keyword evidence="3" id="KW-0479">Metal-binding</keyword>
<sequence>MTASGQPFAASAPHPHNSEQTAQRQPVLFIPHGGGPCFFMDWPGTWDTMAQFLRDLSTRLPRKPDAIVVVSGHWEEAVPTVTASAQPALIYDYYGFPPHTYELKYPAPGAPDVARAIRLLLQENGLPSAQDDTRGLDHGVFIPFMLAFPDADIPVVELSLRTDMDPQAHIAIGRAIAPLRDRNILIVGTGMSYHNLRHFMSGSPTTNQAAQDFDTWLATATCAPAPERDRLLTHWDTAPGARVSHPREEHLLPLMVAAGAAGPDQGQRIYADTVLGKPLSGFQFG</sequence>
<gene>
    <name evidence="8" type="ORF">FLP30_07075</name>
</gene>
<evidence type="ECO:0000259" key="7">
    <source>
        <dbReference type="Pfam" id="PF02900"/>
    </source>
</evidence>
<feature type="domain" description="Extradiol ring-cleavage dioxygenase class III enzyme subunit B" evidence="7">
    <location>
        <begin position="49"/>
        <end position="264"/>
    </location>
</feature>
<comment type="cofactor">
    <cofactor evidence="1">
        <name>Zn(2+)</name>
        <dbReference type="ChEBI" id="CHEBI:29105"/>
    </cofactor>
</comment>
<organism evidence="8 9">
    <name type="scientific">Acetobacter vaccinii</name>
    <dbReference type="NCBI Taxonomy" id="2592655"/>
    <lineage>
        <taxon>Bacteria</taxon>
        <taxon>Pseudomonadati</taxon>
        <taxon>Pseudomonadota</taxon>
        <taxon>Alphaproteobacteria</taxon>
        <taxon>Acetobacterales</taxon>
        <taxon>Acetobacteraceae</taxon>
        <taxon>Acetobacter</taxon>
    </lineage>
</organism>
<evidence type="ECO:0000256" key="5">
    <source>
        <dbReference type="ARBA" id="ARBA00023002"/>
    </source>
</evidence>
<accession>A0A5C1YQL4</accession>
<dbReference type="PANTHER" id="PTHR30096">
    <property type="entry name" value="4,5-DOPA DIOXYGENASE EXTRADIOL-LIKE PROTEIN"/>
    <property type="match status" value="1"/>
</dbReference>
<evidence type="ECO:0000256" key="1">
    <source>
        <dbReference type="ARBA" id="ARBA00001947"/>
    </source>
</evidence>
<evidence type="ECO:0000256" key="3">
    <source>
        <dbReference type="ARBA" id="ARBA00022723"/>
    </source>
</evidence>
<dbReference type="Gene3D" id="3.40.830.10">
    <property type="entry name" value="LigB-like"/>
    <property type="match status" value="1"/>
</dbReference>
<proteinExistence type="inferred from homology"/>
<protein>
    <submittedName>
        <fullName evidence="8">Dioxygenase</fullName>
    </submittedName>
</protein>
<evidence type="ECO:0000256" key="2">
    <source>
        <dbReference type="ARBA" id="ARBA00007581"/>
    </source>
</evidence>
<comment type="similarity">
    <text evidence="2">Belongs to the DODA-type extradiol aromatic ring-opening dioxygenase family.</text>
</comment>
<dbReference type="SUPFAM" id="SSF53213">
    <property type="entry name" value="LigB-like"/>
    <property type="match status" value="1"/>
</dbReference>
<dbReference type="GO" id="GO:0008270">
    <property type="term" value="F:zinc ion binding"/>
    <property type="evidence" value="ECO:0007669"/>
    <property type="project" value="InterPro"/>
</dbReference>
<keyword evidence="8" id="KW-0223">Dioxygenase</keyword>
<keyword evidence="4" id="KW-0862">Zinc</keyword>
<name>A0A5C1YQL4_9PROT</name>
<dbReference type="AlphaFoldDB" id="A0A5C1YQL4"/>
<evidence type="ECO:0000256" key="4">
    <source>
        <dbReference type="ARBA" id="ARBA00022833"/>
    </source>
</evidence>
<dbReference type="EMBL" id="CP043506">
    <property type="protein sequence ID" value="QEO17509.1"/>
    <property type="molecule type" value="Genomic_DNA"/>
</dbReference>
<dbReference type="RefSeq" id="WP_149279186.1">
    <property type="nucleotide sequence ID" value="NZ_CP043506.1"/>
</dbReference>
<evidence type="ECO:0000313" key="9">
    <source>
        <dbReference type="Proteomes" id="UP000324536"/>
    </source>
</evidence>
<dbReference type="InterPro" id="IPR014436">
    <property type="entry name" value="Extradiol_dOase_DODA"/>
</dbReference>